<sequence length="290" mass="32847">MISAFAFEQMVRADNNYFSVTPVLPENQKSKDSSFFDLKVVPNQKQHLQINVTNHTATAQKYKISINTATTNQNGIIDYSLEDFEKDSSMKISLKDCLSLKESQVEIAANSEKEIIFDLNTPSEPFEGVLLGGITVEPIITANDNEGIHNIFTRTIAIQLTETENKVVPEVKAGEITVTQINLRNHIQMELRNVTPTVISKVKAVIRITKKGEKQPIIEQNKERLSFAPNSKFHLITQWQEQFESGSYVYSIELADSSGHQWHFTKEFEIKEKAAKKLNATSVDEKKIMK</sequence>
<proteinExistence type="predicted"/>
<comment type="caution">
    <text evidence="3">The sequence shown here is derived from an EMBL/GenBank/DDBJ whole genome shotgun (WGS) entry which is preliminary data.</text>
</comment>
<dbReference type="STRING" id="150033.RV14_GL000713"/>
<dbReference type="Proteomes" id="UP000182152">
    <property type="component" value="Unassembled WGS sequence"/>
</dbReference>
<reference evidence="3 4" key="1">
    <citation type="submission" date="2014-12" db="EMBL/GenBank/DDBJ databases">
        <title>Draft genome sequences of 29 type strains of Enterococci.</title>
        <authorList>
            <person name="Zhong Z."/>
            <person name="Sun Z."/>
            <person name="Liu W."/>
            <person name="Zhang W."/>
            <person name="Zhang H."/>
        </authorList>
    </citation>
    <scope>NUCLEOTIDE SEQUENCE [LARGE SCALE GENOMIC DNA]</scope>
    <source>
        <strain evidence="3 4">DSM 15687</strain>
    </source>
</reference>
<evidence type="ECO:0000313" key="4">
    <source>
        <dbReference type="Proteomes" id="UP000182152"/>
    </source>
</evidence>
<organism evidence="3 4">
    <name type="scientific">Enterococcus ratti</name>
    <dbReference type="NCBI Taxonomy" id="150033"/>
    <lineage>
        <taxon>Bacteria</taxon>
        <taxon>Bacillati</taxon>
        <taxon>Bacillota</taxon>
        <taxon>Bacilli</taxon>
        <taxon>Lactobacillales</taxon>
        <taxon>Enterococcaceae</taxon>
        <taxon>Enterococcus</taxon>
    </lineage>
</organism>
<dbReference type="InterPro" id="IPR010317">
    <property type="entry name" value="WxLIP_PGBD"/>
</dbReference>
<dbReference type="Pfam" id="PF11797">
    <property type="entry name" value="WxLIP_HBD"/>
    <property type="match status" value="1"/>
</dbReference>
<feature type="domain" description="WxL Interacting Protein host binding" evidence="2">
    <location>
        <begin position="146"/>
        <end position="279"/>
    </location>
</feature>
<dbReference type="InterPro" id="IPR021759">
    <property type="entry name" value="WxLIP_HBD"/>
</dbReference>
<feature type="domain" description="WxL Interacting Protein peptidoglycan binding" evidence="1">
    <location>
        <begin position="18"/>
        <end position="137"/>
    </location>
</feature>
<name>A0A1L8WG98_9ENTE</name>
<evidence type="ECO:0000259" key="2">
    <source>
        <dbReference type="Pfam" id="PF11797"/>
    </source>
</evidence>
<protein>
    <submittedName>
        <fullName evidence="3">Uncharacterized protein</fullName>
    </submittedName>
</protein>
<dbReference type="AlphaFoldDB" id="A0A1L8WG98"/>
<evidence type="ECO:0000313" key="3">
    <source>
        <dbReference type="EMBL" id="OJG80054.1"/>
    </source>
</evidence>
<gene>
    <name evidence="3" type="ORF">RV14_GL000713</name>
</gene>
<dbReference type="EMBL" id="JXLB01000016">
    <property type="protein sequence ID" value="OJG80054.1"/>
    <property type="molecule type" value="Genomic_DNA"/>
</dbReference>
<accession>A0A1L8WG98</accession>
<dbReference type="Pfam" id="PF06030">
    <property type="entry name" value="WxLIP_PGBD"/>
    <property type="match status" value="1"/>
</dbReference>
<evidence type="ECO:0000259" key="1">
    <source>
        <dbReference type="Pfam" id="PF06030"/>
    </source>
</evidence>
<keyword evidence="4" id="KW-1185">Reference proteome</keyword>